<dbReference type="Proteomes" id="UP001295463">
    <property type="component" value="Chromosome"/>
</dbReference>
<name>A0ABM9D6S3_9BACT</name>
<keyword evidence="7" id="KW-1185">Reference proteome</keyword>
<dbReference type="Gene3D" id="1.10.10.10">
    <property type="entry name" value="Winged helix-like DNA-binding domain superfamily/Winged helix DNA-binding domain"/>
    <property type="match status" value="1"/>
</dbReference>
<dbReference type="InterPro" id="IPR014757">
    <property type="entry name" value="Tscrpt_reg_IclR_C"/>
</dbReference>
<keyword evidence="1" id="KW-0805">Transcription regulation</keyword>
<protein>
    <submittedName>
        <fullName evidence="6">IclR family transcriptional regulator</fullName>
    </submittedName>
</protein>
<dbReference type="PROSITE" id="PS51078">
    <property type="entry name" value="ICLR_ED"/>
    <property type="match status" value="1"/>
</dbReference>
<dbReference type="PROSITE" id="PS51077">
    <property type="entry name" value="HTH_ICLR"/>
    <property type="match status" value="1"/>
</dbReference>
<feature type="domain" description="HTH iclR-type" evidence="4">
    <location>
        <begin position="13"/>
        <end position="75"/>
    </location>
</feature>
<evidence type="ECO:0000256" key="1">
    <source>
        <dbReference type="ARBA" id="ARBA00023015"/>
    </source>
</evidence>
<dbReference type="InterPro" id="IPR036390">
    <property type="entry name" value="WH_DNA-bd_sf"/>
</dbReference>
<dbReference type="SUPFAM" id="SSF46785">
    <property type="entry name" value="Winged helix' DNA-binding domain"/>
    <property type="match status" value="1"/>
</dbReference>
<dbReference type="InterPro" id="IPR029016">
    <property type="entry name" value="GAF-like_dom_sf"/>
</dbReference>
<proteinExistence type="predicted"/>
<dbReference type="SUPFAM" id="SSF55781">
    <property type="entry name" value="GAF domain-like"/>
    <property type="match status" value="1"/>
</dbReference>
<dbReference type="PANTHER" id="PTHR30136:SF24">
    <property type="entry name" value="HTH-TYPE TRANSCRIPTIONAL REPRESSOR ALLR"/>
    <property type="match status" value="1"/>
</dbReference>
<sequence length="257" mass="28586">MKTVKREREAYSVQAVIKAIELLEILSSDQEHATVPILASRLGLSRNKVFRLVATLEAKGLVERSEESNSFHLGIQAFEMAQHILKSASLIRMAYPVMEELARKLDEAVYITVANNDEVLFLDMVDCLQQVKAVDMVGKRFPFFTNAAGKVIKSLSSPDILSRGRRRREIPDPEALERELQEIRSRGFAVDFNGLGDGVCAVAVAIRDYAGKVVCALTLLAPSFRMLHERLEQEVIPCMLEGAATLSLKFGYTRACA</sequence>
<dbReference type="InterPro" id="IPR050707">
    <property type="entry name" value="HTH_MetabolicPath_Reg"/>
</dbReference>
<evidence type="ECO:0000256" key="2">
    <source>
        <dbReference type="ARBA" id="ARBA00023125"/>
    </source>
</evidence>
<dbReference type="Pfam" id="PF09339">
    <property type="entry name" value="HTH_IclR"/>
    <property type="match status" value="1"/>
</dbReference>
<dbReference type="EMBL" id="OW150024">
    <property type="protein sequence ID" value="CAH2030882.1"/>
    <property type="molecule type" value="Genomic_DNA"/>
</dbReference>
<evidence type="ECO:0000259" key="5">
    <source>
        <dbReference type="PROSITE" id="PS51078"/>
    </source>
</evidence>
<dbReference type="SMART" id="SM00346">
    <property type="entry name" value="HTH_ICLR"/>
    <property type="match status" value="1"/>
</dbReference>
<gene>
    <name evidence="6" type="ORF">GEAMG1_1068</name>
</gene>
<dbReference type="InterPro" id="IPR036388">
    <property type="entry name" value="WH-like_DNA-bd_sf"/>
</dbReference>
<keyword evidence="2" id="KW-0238">DNA-binding</keyword>
<evidence type="ECO:0000259" key="4">
    <source>
        <dbReference type="PROSITE" id="PS51077"/>
    </source>
</evidence>
<evidence type="ECO:0000313" key="7">
    <source>
        <dbReference type="Proteomes" id="UP001295463"/>
    </source>
</evidence>
<dbReference type="Pfam" id="PF01614">
    <property type="entry name" value="IclR_C"/>
    <property type="match status" value="1"/>
</dbReference>
<reference evidence="6 7" key="1">
    <citation type="submission" date="2022-03" db="EMBL/GenBank/DDBJ databases">
        <authorList>
            <person name="Koch H."/>
        </authorList>
    </citation>
    <scope>NUCLEOTIDE SEQUENCE [LARGE SCALE GENOMIC DNA]</scope>
    <source>
        <strain evidence="6 7">G1</strain>
    </source>
</reference>
<organism evidence="6 7">
    <name type="scientific">Trichlorobacter ammonificans</name>
    <dbReference type="NCBI Taxonomy" id="2916410"/>
    <lineage>
        <taxon>Bacteria</taxon>
        <taxon>Pseudomonadati</taxon>
        <taxon>Thermodesulfobacteriota</taxon>
        <taxon>Desulfuromonadia</taxon>
        <taxon>Geobacterales</taxon>
        <taxon>Geobacteraceae</taxon>
        <taxon>Trichlorobacter</taxon>
    </lineage>
</organism>
<keyword evidence="3" id="KW-0804">Transcription</keyword>
<feature type="domain" description="IclR-ED" evidence="5">
    <location>
        <begin position="76"/>
        <end position="252"/>
    </location>
</feature>
<dbReference type="PANTHER" id="PTHR30136">
    <property type="entry name" value="HELIX-TURN-HELIX TRANSCRIPTIONAL REGULATOR, ICLR FAMILY"/>
    <property type="match status" value="1"/>
</dbReference>
<dbReference type="RefSeq" id="WP_305731752.1">
    <property type="nucleotide sequence ID" value="NZ_OW150024.1"/>
</dbReference>
<dbReference type="Gene3D" id="3.30.450.40">
    <property type="match status" value="1"/>
</dbReference>
<evidence type="ECO:0000313" key="6">
    <source>
        <dbReference type="EMBL" id="CAH2030882.1"/>
    </source>
</evidence>
<accession>A0ABM9D6S3</accession>
<evidence type="ECO:0000256" key="3">
    <source>
        <dbReference type="ARBA" id="ARBA00023163"/>
    </source>
</evidence>
<dbReference type="InterPro" id="IPR005471">
    <property type="entry name" value="Tscrpt_reg_IclR_N"/>
</dbReference>